<feature type="domain" description="N-acetyltransferase" evidence="1">
    <location>
        <begin position="37"/>
        <end position="167"/>
    </location>
</feature>
<dbReference type="InterPro" id="IPR041496">
    <property type="entry name" value="YitH/HolE_GNAT"/>
</dbReference>
<proteinExistence type="predicted"/>
<dbReference type="OrthoDB" id="5771378at2759"/>
<dbReference type="SUPFAM" id="SSF55729">
    <property type="entry name" value="Acyl-CoA N-acyltransferases (Nat)"/>
    <property type="match status" value="1"/>
</dbReference>
<name>A0A9N8K9L1_9PEZI</name>
<dbReference type="GO" id="GO:0016747">
    <property type="term" value="F:acyltransferase activity, transferring groups other than amino-acyl groups"/>
    <property type="evidence" value="ECO:0007669"/>
    <property type="project" value="InterPro"/>
</dbReference>
<dbReference type="InterPro" id="IPR000182">
    <property type="entry name" value="GNAT_dom"/>
</dbReference>
<dbReference type="InterPro" id="IPR052729">
    <property type="entry name" value="Acyl/Acetyltrans_Enzymes"/>
</dbReference>
<evidence type="ECO:0000259" key="1">
    <source>
        <dbReference type="PROSITE" id="PS51186"/>
    </source>
</evidence>
<accession>A0A9N8K9L1</accession>
<keyword evidence="3" id="KW-1185">Reference proteome</keyword>
<dbReference type="PANTHER" id="PTHR47237">
    <property type="entry name" value="SLL0310 PROTEIN"/>
    <property type="match status" value="1"/>
</dbReference>
<dbReference type="EMBL" id="CAIJEO010000013">
    <property type="protein sequence ID" value="CAD0101358.1"/>
    <property type="molecule type" value="Genomic_DNA"/>
</dbReference>
<dbReference type="Gene3D" id="3.40.630.90">
    <property type="match status" value="1"/>
</dbReference>
<protein>
    <recommendedName>
        <fullName evidence="1">N-acetyltransferase domain-containing protein</fullName>
    </recommendedName>
</protein>
<comment type="caution">
    <text evidence="2">The sequence shown here is derived from an EMBL/GenBank/DDBJ whole genome shotgun (WGS) entry which is preliminary data.</text>
</comment>
<dbReference type="PROSITE" id="PS51186">
    <property type="entry name" value="GNAT"/>
    <property type="match status" value="1"/>
</dbReference>
<dbReference type="Gene3D" id="3.40.630.30">
    <property type="match status" value="1"/>
</dbReference>
<evidence type="ECO:0000313" key="3">
    <source>
        <dbReference type="Proteomes" id="UP000714618"/>
    </source>
</evidence>
<organism evidence="2 3">
    <name type="scientific">Aureobasidium mustum</name>
    <dbReference type="NCBI Taxonomy" id="2773714"/>
    <lineage>
        <taxon>Eukaryota</taxon>
        <taxon>Fungi</taxon>
        <taxon>Dikarya</taxon>
        <taxon>Ascomycota</taxon>
        <taxon>Pezizomycotina</taxon>
        <taxon>Dothideomycetes</taxon>
        <taxon>Dothideomycetidae</taxon>
        <taxon>Dothideales</taxon>
        <taxon>Saccotheciaceae</taxon>
        <taxon>Aureobasidium</taxon>
    </lineage>
</organism>
<dbReference type="PANTHER" id="PTHR47237:SF1">
    <property type="entry name" value="SLL0310 PROTEIN"/>
    <property type="match status" value="1"/>
</dbReference>
<dbReference type="Pfam" id="PF18014">
    <property type="entry name" value="Acetyltransf_18"/>
    <property type="match status" value="1"/>
</dbReference>
<gene>
    <name evidence="2" type="ORF">AWRI4233_LOCUS10183</name>
</gene>
<dbReference type="Pfam" id="PF13673">
    <property type="entry name" value="Acetyltransf_10"/>
    <property type="match status" value="1"/>
</dbReference>
<dbReference type="Proteomes" id="UP000714618">
    <property type="component" value="Unassembled WGS sequence"/>
</dbReference>
<dbReference type="CDD" id="cd04301">
    <property type="entry name" value="NAT_SF"/>
    <property type="match status" value="1"/>
</dbReference>
<sequence>MGASTYGDVVVRPAKDLKEARDLWWPLMTTLGWVNIFLFLSCEKRKNLTVNNVQNRSYHDLESYISASHSRGLLVAVPDGSDEPAGHCQSTIYDNATGWVTLFVVQPTSQGKGYGRALFDAVLQEFKDNDTATIGLDAVVEQKSTYERRGFVESPLGKIRCMSWNISTDIHHTTSHDPNTRLQLIDIKDVPHHLLAKSDLDHTGFGRKQLWSEKFFNRSDVSGFALVNEEGARKDEEIRAWTVMRQVPQGYRLGPVYAADQNSAHRIIVAAMKHAMKKIENASTTSAMPQPGVEHLRTYTLTAEVWDGNPHAVKLFEMLGWSSLGVDYHRMWLNGKATPQQSKGGLAHTGMYAIFDAAIG</sequence>
<feature type="non-terminal residue" evidence="2">
    <location>
        <position position="1"/>
    </location>
</feature>
<evidence type="ECO:0000313" key="2">
    <source>
        <dbReference type="EMBL" id="CAD0101358.1"/>
    </source>
</evidence>
<dbReference type="InterPro" id="IPR016181">
    <property type="entry name" value="Acyl_CoA_acyltransferase"/>
</dbReference>
<dbReference type="AlphaFoldDB" id="A0A9N8K9L1"/>
<reference evidence="2" key="1">
    <citation type="submission" date="2020-06" db="EMBL/GenBank/DDBJ databases">
        <authorList>
            <person name="Onetto C."/>
        </authorList>
    </citation>
    <scope>NUCLEOTIDE SEQUENCE</scope>
</reference>